<gene>
    <name evidence="11" type="ORF">FC31_GL001253</name>
    <name evidence="10" type="ORF">HMPREF0494_1301</name>
</gene>
<feature type="region of interest" description="Disordered" evidence="5">
    <location>
        <begin position="52"/>
        <end position="93"/>
    </location>
</feature>
<comment type="caution">
    <text evidence="10">The sequence shown here is derived from an EMBL/GenBank/DDBJ whole genome shotgun (WGS) entry which is preliminary data.</text>
</comment>
<evidence type="ECO:0000259" key="7">
    <source>
        <dbReference type="Pfam" id="PF00746"/>
    </source>
</evidence>
<keyword evidence="6" id="KW-1133">Transmembrane helix</keyword>
<evidence type="ECO:0000259" key="9">
    <source>
        <dbReference type="Pfam" id="PF17966"/>
    </source>
</evidence>
<dbReference type="OrthoDB" id="2292375at2"/>
<feature type="domain" description="Mub B2-like" evidence="9">
    <location>
        <begin position="535"/>
        <end position="630"/>
    </location>
</feature>
<reference evidence="11 13" key="2">
    <citation type="journal article" date="2015" name="Genome Announc.">
        <title>Expanding the biotechnology potential of lactobacilli through comparative genomics of 213 strains and associated genera.</title>
        <authorList>
            <person name="Sun Z."/>
            <person name="Harris H.M."/>
            <person name="McCann A."/>
            <person name="Guo C."/>
            <person name="Argimon S."/>
            <person name="Zhang W."/>
            <person name="Yang X."/>
            <person name="Jeffery I.B."/>
            <person name="Cooney J.C."/>
            <person name="Kagawa T.F."/>
            <person name="Liu W."/>
            <person name="Song Y."/>
            <person name="Salvetti E."/>
            <person name="Wrobel A."/>
            <person name="Rasinkangas P."/>
            <person name="Parkhill J."/>
            <person name="Rea M.C."/>
            <person name="O'Sullivan O."/>
            <person name="Ritari J."/>
            <person name="Douillard F.P."/>
            <person name="Paul Ross R."/>
            <person name="Yang R."/>
            <person name="Briner A.E."/>
            <person name="Felis G.E."/>
            <person name="de Vos W.M."/>
            <person name="Barrangou R."/>
            <person name="Klaenhammer T.R."/>
            <person name="Caufield P.W."/>
            <person name="Cui Y."/>
            <person name="Zhang H."/>
            <person name="O'Toole P.W."/>
        </authorList>
    </citation>
    <scope>NUCLEOTIDE SEQUENCE [LARGE SCALE GENOMIC DNA]</scope>
    <source>
        <strain evidence="11 13">DSM 16041</strain>
    </source>
</reference>
<sequence>MVSKKNIKNKMVADSRRIPHYGIRKLSIGVASVLLSTTLYFGISAHAATVSTSTEPTSSTQVTNQNQTQQLTIKGERTNSESSTTNAQLTEQPQPTVVAVSNQNGQQENTGIAPRSVTRIDPNNLPAGWASNGSDQDIRYYNVSYNAYKLAYENGTLPPLASGQPSYPDPSSHVIKASAGFIANMNYPAAYRNKDNYPETINDTKTGYKFVELTEYADGTCEWGVGPVFLDSPDADDYVRDHSGMTTVDPLRIPTIPAYTTTVTLDGNVVATTNPQGQATVKNESVWEQMNAQQYIPYGDSGVSTLDVTYTPITITVTHDQPKTSTDPLPDNPEKKYPNGLSQNDLNQTITRTINIQAPAGHPAITPITQTARIFRDATVNEATGEVTYGDWSTDNTGWKEVVVPSIAGYTANQTKIDAVTVGKDQTNQTINISYKANPQTMQIIFQDGNGQVLRSDEVHGVTDQQVPYTGQVPVGWKLAAGQSVPRSVTFAAAGNPDIKITVEHATITVTPAEPKTPSDTLPDNPEKKYPSGVSESDLNKTVTRTVTIAEPGKSPATQTQSITFTRTATVDEVTGQVTYGDWSENGQHEFAAITVPPIAGYTASGAVPAVTVTPTTDSSTVKIAYTANQQSGQIVYKDSEGKQIGTTALSGRTGDSVAITPQVPVGWKISAGQQIPERETATATGFPEVDVTVEHATTTVIPTNPKTPSDSLPDNPEKKYPSGVSESDLNKTVTRTITITEPNQAPTTQTQKATFTRTATVDEVTGKVTYGQWSENGQHEFAVVPVPPVAGYTPSGAVPAETVTPETASSTVDVTYRANDQTTHIIYEGKDGQPVHTTTVKGKTDQTVDVPSEIPDGWVTIPDYQVPSQITFTGASTDNVVVPISHGHITVQPGQSVEPGSVIPGTTDKHFPDGLTHNDLNKTLHRTIVINEPNGRRQVIRQTLHFSRTADVDTVNQQVTYGDWRLIQTTNDGFDEVLIPQFAGYRSSVDKLPAEQVSPDEVDSWQDQTINVTYQALPQQTSLTGAVSQQTVIESASEQPVKQATRTLNNNQSTLPQTGDAQQKLAIVGLLTLGLAFLLSLVDHKKRD</sequence>
<evidence type="ECO:0000256" key="1">
    <source>
        <dbReference type="ARBA" id="ARBA00022512"/>
    </source>
</evidence>
<dbReference type="EMBL" id="AZDK01000030">
    <property type="protein sequence ID" value="KRK56673.1"/>
    <property type="molecule type" value="Genomic_DNA"/>
</dbReference>
<dbReference type="NCBIfam" id="TIGR01168">
    <property type="entry name" value="YSIRK_signal"/>
    <property type="match status" value="1"/>
</dbReference>
<evidence type="ECO:0000256" key="2">
    <source>
        <dbReference type="ARBA" id="ARBA00022525"/>
    </source>
</evidence>
<evidence type="ECO:0000256" key="3">
    <source>
        <dbReference type="ARBA" id="ARBA00022729"/>
    </source>
</evidence>
<dbReference type="Proteomes" id="UP000003675">
    <property type="component" value="Unassembled WGS sequence"/>
</dbReference>
<dbReference type="HOGENOM" id="CLU_284801_0_0_9"/>
<dbReference type="eggNOG" id="COG3266">
    <property type="taxonomic scope" value="Bacteria"/>
</dbReference>
<evidence type="ECO:0000313" key="13">
    <source>
        <dbReference type="Proteomes" id="UP000051883"/>
    </source>
</evidence>
<dbReference type="Gene3D" id="2.60.40.4300">
    <property type="match status" value="4"/>
</dbReference>
<feature type="domain" description="Mub B2-like" evidence="9">
    <location>
        <begin position="342"/>
        <end position="438"/>
    </location>
</feature>
<dbReference type="NCBIfam" id="TIGR01167">
    <property type="entry name" value="LPXTG_anchor"/>
    <property type="match status" value="1"/>
</dbReference>
<proteinExistence type="predicted"/>
<feature type="region of interest" description="Disordered" evidence="5">
    <location>
        <begin position="698"/>
        <end position="727"/>
    </location>
</feature>
<feature type="compositionally biased region" description="Polar residues" evidence="5">
    <location>
        <begin position="698"/>
        <end position="713"/>
    </location>
</feature>
<keyword evidence="2" id="KW-0964">Secreted</keyword>
<evidence type="ECO:0000256" key="6">
    <source>
        <dbReference type="SAM" id="Phobius"/>
    </source>
</evidence>
<keyword evidence="13" id="KW-1185">Reference proteome</keyword>
<evidence type="ECO:0000256" key="5">
    <source>
        <dbReference type="SAM" id="MobiDB-lite"/>
    </source>
</evidence>
<organism evidence="10 12">
    <name type="scientific">Limosilactobacillus antri DSM 16041</name>
    <dbReference type="NCBI Taxonomy" id="525309"/>
    <lineage>
        <taxon>Bacteria</taxon>
        <taxon>Bacillati</taxon>
        <taxon>Bacillota</taxon>
        <taxon>Bacilli</taxon>
        <taxon>Lactobacillales</taxon>
        <taxon>Lactobacillaceae</taxon>
        <taxon>Limosilactobacillus</taxon>
    </lineage>
</organism>
<dbReference type="EMBL" id="ACLL01000035">
    <property type="protein sequence ID" value="EEW53538.1"/>
    <property type="molecule type" value="Genomic_DNA"/>
</dbReference>
<reference evidence="10 12" key="1">
    <citation type="submission" date="2009-09" db="EMBL/GenBank/DDBJ databases">
        <authorList>
            <person name="Qin X."/>
            <person name="Bachman B."/>
            <person name="Battles P."/>
            <person name="Bell A."/>
            <person name="Bess C."/>
            <person name="Bickham C."/>
            <person name="Chaboub L."/>
            <person name="Chen D."/>
            <person name="Coyle M."/>
            <person name="Deiros D.R."/>
            <person name="Dinh H."/>
            <person name="Forbes L."/>
            <person name="Fowler G."/>
            <person name="Francisco L."/>
            <person name="Fu Q."/>
            <person name="Gubbala S."/>
            <person name="Hale W."/>
            <person name="Han Y."/>
            <person name="Hemphill L."/>
            <person name="Highlander S.K."/>
            <person name="Hirani K."/>
            <person name="Hogues M."/>
            <person name="Jackson L."/>
            <person name="Jakkamsetti A."/>
            <person name="Javaid M."/>
            <person name="Jiang H."/>
            <person name="Korchina V."/>
            <person name="Kovar C."/>
            <person name="Lara F."/>
            <person name="Lee S."/>
            <person name="Mata R."/>
            <person name="Mathew T."/>
            <person name="Moen C."/>
            <person name="Morales K."/>
            <person name="Munidasa M."/>
            <person name="Nazareth L."/>
            <person name="Ngo R."/>
            <person name="Nguyen L."/>
            <person name="Okwuonu G."/>
            <person name="Ongeri F."/>
            <person name="Patil S."/>
            <person name="Petrosino J."/>
            <person name="Pham C."/>
            <person name="Pham P."/>
            <person name="Pu L.-L."/>
            <person name="Puazo M."/>
            <person name="Raj R."/>
            <person name="Reid J."/>
            <person name="Rouhana J."/>
            <person name="Saada N."/>
            <person name="Shang Y."/>
            <person name="Simmons D."/>
            <person name="Thornton R."/>
            <person name="Warren J."/>
            <person name="Weissenberger G."/>
            <person name="Zhang J."/>
            <person name="Zhang L."/>
            <person name="Zhou C."/>
            <person name="Zhu D."/>
            <person name="Muzny D."/>
            <person name="Worley K."/>
            <person name="Gibbs R."/>
        </authorList>
    </citation>
    <scope>NUCLEOTIDE SEQUENCE [LARGE SCALE GENOMIC DNA]</scope>
    <source>
        <strain evidence="10 12">DSM 16041</strain>
    </source>
</reference>
<accession>C8P7K7</accession>
<dbReference type="InterPro" id="IPR041495">
    <property type="entry name" value="Mub_B2"/>
</dbReference>
<evidence type="ECO:0000256" key="4">
    <source>
        <dbReference type="ARBA" id="ARBA00023088"/>
    </source>
</evidence>
<feature type="compositionally biased region" description="Low complexity" evidence="5">
    <location>
        <begin position="52"/>
        <end position="72"/>
    </location>
</feature>
<dbReference type="PATRIC" id="fig|525309.8.peg.1265"/>
<keyword evidence="6" id="KW-0812">Transmembrane</keyword>
<dbReference type="STRING" id="525309.HMPREF0494_1301"/>
<evidence type="ECO:0000313" key="10">
    <source>
        <dbReference type="EMBL" id="EEW53538.1"/>
    </source>
</evidence>
<dbReference type="Pfam" id="PF00746">
    <property type="entry name" value="Gram_pos_anchor"/>
    <property type="match status" value="1"/>
</dbReference>
<evidence type="ECO:0000313" key="11">
    <source>
        <dbReference type="EMBL" id="KRK56673.1"/>
    </source>
</evidence>
<feature type="region of interest" description="Disordered" evidence="5">
    <location>
        <begin position="510"/>
        <end position="538"/>
    </location>
</feature>
<feature type="domain" description="YSIRK Gram-positive signal peptide" evidence="8">
    <location>
        <begin position="20"/>
        <end position="41"/>
    </location>
</feature>
<feature type="domain" description="Gram-positive cocci surface proteins LPxTG" evidence="7">
    <location>
        <begin position="1050"/>
        <end position="1087"/>
    </location>
</feature>
<dbReference type="InterPro" id="IPR005877">
    <property type="entry name" value="YSIRK_signal_dom"/>
</dbReference>
<keyword evidence="3" id="KW-0732">Signal</keyword>
<keyword evidence="1" id="KW-0134">Cell wall</keyword>
<keyword evidence="4" id="KW-0572">Peptidoglycan-anchor</keyword>
<dbReference type="Gene3D" id="3.10.20.320">
    <property type="entry name" value="Putative peptidoglycan bound protein (lpxtg motif)"/>
    <property type="match status" value="2"/>
</dbReference>
<dbReference type="Proteomes" id="UP000051883">
    <property type="component" value="Unassembled WGS sequence"/>
</dbReference>
<name>C8P7K7_9LACO</name>
<feature type="transmembrane region" description="Helical" evidence="6">
    <location>
        <begin position="1066"/>
        <end position="1083"/>
    </location>
</feature>
<evidence type="ECO:0000259" key="8">
    <source>
        <dbReference type="Pfam" id="PF04650"/>
    </source>
</evidence>
<dbReference type="AlphaFoldDB" id="C8P7K7"/>
<feature type="compositionally biased region" description="Polar residues" evidence="5">
    <location>
        <begin position="80"/>
        <end position="93"/>
    </location>
</feature>
<feature type="domain" description="Mub B2-like" evidence="9">
    <location>
        <begin position="726"/>
        <end position="820"/>
    </location>
</feature>
<keyword evidence="6" id="KW-0472">Membrane</keyword>
<evidence type="ECO:0000313" key="12">
    <source>
        <dbReference type="Proteomes" id="UP000003675"/>
    </source>
</evidence>
<protein>
    <submittedName>
        <fullName evidence="10">Gram-positive signal peptide protein, YSIRK family</fullName>
    </submittedName>
</protein>
<feature type="domain" description="Mub B2-like" evidence="9">
    <location>
        <begin position="918"/>
        <end position="1017"/>
    </location>
</feature>
<feature type="region of interest" description="Disordered" evidence="5">
    <location>
        <begin position="319"/>
        <end position="343"/>
    </location>
</feature>
<dbReference type="InterPro" id="IPR019931">
    <property type="entry name" value="LPXTG_anchor"/>
</dbReference>
<dbReference type="Pfam" id="PF17966">
    <property type="entry name" value="Muc_B2"/>
    <property type="match status" value="4"/>
</dbReference>
<dbReference type="Pfam" id="PF04650">
    <property type="entry name" value="YSIRK_signal"/>
    <property type="match status" value="1"/>
</dbReference>